<proteinExistence type="predicted"/>
<protein>
    <submittedName>
        <fullName evidence="1">Uncharacterized protein</fullName>
    </submittedName>
</protein>
<keyword evidence="2" id="KW-1185">Reference proteome</keyword>
<name>A0A166UQV0_9AGAM</name>
<evidence type="ECO:0000313" key="1">
    <source>
        <dbReference type="EMBL" id="KZP31927.1"/>
    </source>
</evidence>
<reference evidence="1 2" key="1">
    <citation type="journal article" date="2016" name="Mol. Biol. Evol.">
        <title>Comparative Genomics of Early-Diverging Mushroom-Forming Fungi Provides Insights into the Origins of Lignocellulose Decay Capabilities.</title>
        <authorList>
            <person name="Nagy L.G."/>
            <person name="Riley R."/>
            <person name="Tritt A."/>
            <person name="Adam C."/>
            <person name="Daum C."/>
            <person name="Floudas D."/>
            <person name="Sun H."/>
            <person name="Yadav J.S."/>
            <person name="Pangilinan J."/>
            <person name="Larsson K.H."/>
            <person name="Matsuura K."/>
            <person name="Barry K."/>
            <person name="Labutti K."/>
            <person name="Kuo R."/>
            <person name="Ohm R.A."/>
            <person name="Bhattacharya S.S."/>
            <person name="Shirouzu T."/>
            <person name="Yoshinaga Y."/>
            <person name="Martin F.M."/>
            <person name="Grigoriev I.V."/>
            <person name="Hibbett D.S."/>
        </authorList>
    </citation>
    <scope>NUCLEOTIDE SEQUENCE [LARGE SCALE GENOMIC DNA]</scope>
    <source>
        <strain evidence="1 2">CBS 109695</strain>
    </source>
</reference>
<accession>A0A166UQV0</accession>
<gene>
    <name evidence="1" type="ORF">FIBSPDRAFT_548609</name>
</gene>
<sequence>MQAQNPDNLALVAELRTRNAEIEKKIGVVGVQLQMLKIPFTKKIRNFFLGHNDPRFWYPASTLLLHAFRSILDLLFPRVRGSGSTGGGGFLHVLLYLSSFLSRIRFIRCVMSSPYYEAWGCTKVIDM</sequence>
<organism evidence="1 2">
    <name type="scientific">Athelia psychrophila</name>
    <dbReference type="NCBI Taxonomy" id="1759441"/>
    <lineage>
        <taxon>Eukaryota</taxon>
        <taxon>Fungi</taxon>
        <taxon>Dikarya</taxon>
        <taxon>Basidiomycota</taxon>
        <taxon>Agaricomycotina</taxon>
        <taxon>Agaricomycetes</taxon>
        <taxon>Agaricomycetidae</taxon>
        <taxon>Atheliales</taxon>
        <taxon>Atheliaceae</taxon>
        <taxon>Athelia</taxon>
    </lineage>
</organism>
<dbReference type="AlphaFoldDB" id="A0A166UQV0"/>
<evidence type="ECO:0000313" key="2">
    <source>
        <dbReference type="Proteomes" id="UP000076532"/>
    </source>
</evidence>
<dbReference type="EMBL" id="KV417487">
    <property type="protein sequence ID" value="KZP31927.1"/>
    <property type="molecule type" value="Genomic_DNA"/>
</dbReference>
<dbReference type="Proteomes" id="UP000076532">
    <property type="component" value="Unassembled WGS sequence"/>
</dbReference>